<dbReference type="Gene3D" id="3.40.50.300">
    <property type="entry name" value="P-loop containing nucleotide triphosphate hydrolases"/>
    <property type="match status" value="1"/>
</dbReference>
<dbReference type="SUPFAM" id="SSF52540">
    <property type="entry name" value="P-loop containing nucleoside triphosphate hydrolases"/>
    <property type="match status" value="1"/>
</dbReference>
<dbReference type="EMBL" id="AQHW01000015">
    <property type="protein sequence ID" value="KKB54948.1"/>
    <property type="molecule type" value="Genomic_DNA"/>
</dbReference>
<dbReference type="PANTHER" id="PTHR13696:SF52">
    <property type="entry name" value="PARA FAMILY PROTEIN CT_582"/>
    <property type="match status" value="1"/>
</dbReference>
<comment type="caution">
    <text evidence="1">The sequence shown here is derived from an EMBL/GenBank/DDBJ whole genome shotgun (WGS) entry which is preliminary data.</text>
</comment>
<dbReference type="PATRIC" id="fig|1203610.3.peg.2467"/>
<dbReference type="AlphaFoldDB" id="A0A0F5JB43"/>
<evidence type="ECO:0008006" key="3">
    <source>
        <dbReference type="Google" id="ProtNLM"/>
    </source>
</evidence>
<dbReference type="HOGENOM" id="CLU_068207_0_0_10"/>
<organism evidence="1 2">
    <name type="scientific">Parabacteroides gordonii MS-1 = DSM 23371</name>
    <dbReference type="NCBI Taxonomy" id="1203610"/>
    <lineage>
        <taxon>Bacteria</taxon>
        <taxon>Pseudomonadati</taxon>
        <taxon>Bacteroidota</taxon>
        <taxon>Bacteroidia</taxon>
        <taxon>Bacteroidales</taxon>
        <taxon>Tannerellaceae</taxon>
        <taxon>Parabacteroides</taxon>
    </lineage>
</organism>
<protein>
    <recommendedName>
        <fullName evidence="3">CobQ/CobB/MinD/ParA nucleotide binding domain-containing protein</fullName>
    </recommendedName>
</protein>
<dbReference type="InterPro" id="IPR015223">
    <property type="entry name" value="MipZ"/>
</dbReference>
<dbReference type="Proteomes" id="UP000033035">
    <property type="component" value="Unassembled WGS sequence"/>
</dbReference>
<dbReference type="Pfam" id="PF09140">
    <property type="entry name" value="MipZ"/>
    <property type="match status" value="1"/>
</dbReference>
<evidence type="ECO:0000313" key="2">
    <source>
        <dbReference type="Proteomes" id="UP000033035"/>
    </source>
</evidence>
<proteinExistence type="predicted"/>
<dbReference type="RefSeq" id="WP_005834157.1">
    <property type="nucleotide sequence ID" value="NZ_AUAE01000043.1"/>
</dbReference>
<name>A0A0F5JB43_9BACT</name>
<dbReference type="PANTHER" id="PTHR13696">
    <property type="entry name" value="P-LOOP CONTAINING NUCLEOSIDE TRIPHOSPHATE HYDROLASE"/>
    <property type="match status" value="1"/>
</dbReference>
<keyword evidence="2" id="KW-1185">Reference proteome</keyword>
<dbReference type="InterPro" id="IPR027417">
    <property type="entry name" value="P-loop_NTPase"/>
</dbReference>
<dbReference type="GeneID" id="86890937"/>
<evidence type="ECO:0000313" key="1">
    <source>
        <dbReference type="EMBL" id="KKB54948.1"/>
    </source>
</evidence>
<dbReference type="CDD" id="cd02042">
    <property type="entry name" value="ParAB_family"/>
    <property type="match status" value="1"/>
</dbReference>
<accession>A0A0F5JB43</accession>
<gene>
    <name evidence="1" type="ORF">HMPREF1536_02401</name>
</gene>
<dbReference type="InterPro" id="IPR050678">
    <property type="entry name" value="DNA_Partitioning_ATPase"/>
</dbReference>
<dbReference type="STRING" id="1203610.HMPREF1536_02401"/>
<reference evidence="1 2" key="1">
    <citation type="submission" date="2013-04" db="EMBL/GenBank/DDBJ databases">
        <title>The Genome Sequence of Parabacteroides gordonii DSM 23371.</title>
        <authorList>
            <consortium name="The Broad Institute Genomics Platform"/>
            <person name="Earl A."/>
            <person name="Ward D."/>
            <person name="Feldgarden M."/>
            <person name="Gevers D."/>
            <person name="Martens E."/>
            <person name="Sakamoto M."/>
            <person name="Benno Y."/>
            <person name="Suzuki N."/>
            <person name="Matsunaga N."/>
            <person name="Koshihara K."/>
            <person name="Seki M."/>
            <person name="Komiya H."/>
            <person name="Walker B."/>
            <person name="Young S."/>
            <person name="Zeng Q."/>
            <person name="Gargeya S."/>
            <person name="Fitzgerald M."/>
            <person name="Haas B."/>
            <person name="Abouelleil A."/>
            <person name="Allen A.W."/>
            <person name="Alvarado L."/>
            <person name="Arachchi H.M."/>
            <person name="Berlin A.M."/>
            <person name="Chapman S.B."/>
            <person name="Gainer-Dewar J."/>
            <person name="Goldberg J."/>
            <person name="Griggs A."/>
            <person name="Gujja S."/>
            <person name="Hansen M."/>
            <person name="Howarth C."/>
            <person name="Imamovic A."/>
            <person name="Ireland A."/>
            <person name="Larimer J."/>
            <person name="McCowan C."/>
            <person name="Murphy C."/>
            <person name="Pearson M."/>
            <person name="Poon T.W."/>
            <person name="Priest M."/>
            <person name="Roberts A."/>
            <person name="Saif S."/>
            <person name="Shea T."/>
            <person name="Sisk P."/>
            <person name="Sykes S."/>
            <person name="Wortman J."/>
            <person name="Nusbaum C."/>
            <person name="Birren B."/>
        </authorList>
    </citation>
    <scope>NUCLEOTIDE SEQUENCE [LARGE SCALE GENOMIC DNA]</scope>
    <source>
        <strain evidence="1 2">MS-1</strain>
    </source>
</reference>
<sequence>MDKETLFVALSNQKGGVGKSAFTILLASYFHYVENLNVAVIDCDSPQHSLVRMRERDKKAIDRSDHYKQQMMAQWERIKKKAYPIIGVRAEKAREAADELVKNSEHPIDLVLVDLPGTVDAQGVFRTIVNMDYVITPITADKMVMQSSLSFSTTVLDYIRDRPEIPLKDILFFWNKIERRANTEVFDIYRMMMQRLKLTVLETTVPDTCRYDKELSVSSKSYFRCTLLPPPAKLLKGSGFVELANELKEKLKL</sequence>